<reference evidence="1 2" key="1">
    <citation type="submission" date="2021-05" db="EMBL/GenBank/DDBJ databases">
        <title>A Polyphasic approach of four new species of the genus Ohtaekwangia: Ohtaekwangia histidinii sp. nov., Ohtaekwangia cretensis sp. nov., Ohtaekwangia indiensis sp. nov., Ohtaekwangia reichenbachii sp. nov. from diverse environment.</title>
        <authorList>
            <person name="Octaviana S."/>
        </authorList>
    </citation>
    <scope>NUCLEOTIDE SEQUENCE [LARGE SCALE GENOMIC DNA]</scope>
    <source>
        <strain evidence="1 2">PWU5</strain>
    </source>
</reference>
<gene>
    <name evidence="1" type="ORF">KK062_15610</name>
</gene>
<dbReference type="Proteomes" id="UP001319080">
    <property type="component" value="Unassembled WGS sequence"/>
</dbReference>
<dbReference type="GO" id="GO:0016787">
    <property type="term" value="F:hydrolase activity"/>
    <property type="evidence" value="ECO:0007669"/>
    <property type="project" value="UniProtKB-KW"/>
</dbReference>
<keyword evidence="1" id="KW-0378">Hydrolase</keyword>
<evidence type="ECO:0000313" key="1">
    <source>
        <dbReference type="EMBL" id="MBT1709670.1"/>
    </source>
</evidence>
<dbReference type="InterPro" id="IPR029058">
    <property type="entry name" value="AB_hydrolase_fold"/>
</dbReference>
<dbReference type="PANTHER" id="PTHR33428:SF14">
    <property type="entry name" value="CARBOXYLESTERASE TYPE B DOMAIN-CONTAINING PROTEIN"/>
    <property type="match status" value="1"/>
</dbReference>
<dbReference type="PANTHER" id="PTHR33428">
    <property type="entry name" value="CHLOROPHYLLASE-2, CHLOROPLASTIC"/>
    <property type="match status" value="1"/>
</dbReference>
<dbReference type="AlphaFoldDB" id="A0AAP2DXW5"/>
<proteinExistence type="predicted"/>
<protein>
    <submittedName>
        <fullName evidence="1">Alpha/beta fold hydrolase</fullName>
    </submittedName>
</protein>
<dbReference type="PROSITE" id="PS51318">
    <property type="entry name" value="TAT"/>
    <property type="match status" value="1"/>
</dbReference>
<dbReference type="RefSeq" id="WP_254085249.1">
    <property type="nucleotide sequence ID" value="NZ_JAHESE010000015.1"/>
</dbReference>
<accession>A0AAP2DXW5</accession>
<organism evidence="1 2">
    <name type="scientific">Dawidia cretensis</name>
    <dbReference type="NCBI Taxonomy" id="2782350"/>
    <lineage>
        <taxon>Bacteria</taxon>
        <taxon>Pseudomonadati</taxon>
        <taxon>Bacteroidota</taxon>
        <taxon>Cytophagia</taxon>
        <taxon>Cytophagales</taxon>
        <taxon>Chryseotaleaceae</taxon>
        <taxon>Dawidia</taxon>
    </lineage>
</organism>
<comment type="caution">
    <text evidence="1">The sequence shown here is derived from an EMBL/GenBank/DDBJ whole genome shotgun (WGS) entry which is preliminary data.</text>
</comment>
<keyword evidence="2" id="KW-1185">Reference proteome</keyword>
<dbReference type="Gene3D" id="3.40.50.1820">
    <property type="entry name" value="alpha/beta hydrolase"/>
    <property type="match status" value="1"/>
</dbReference>
<evidence type="ECO:0000313" key="2">
    <source>
        <dbReference type="Proteomes" id="UP001319080"/>
    </source>
</evidence>
<dbReference type="EMBL" id="JAHESE010000015">
    <property type="protein sequence ID" value="MBT1709670.1"/>
    <property type="molecule type" value="Genomic_DNA"/>
</dbReference>
<dbReference type="SUPFAM" id="SSF53474">
    <property type="entry name" value="alpha/beta-Hydrolases"/>
    <property type="match status" value="1"/>
</dbReference>
<name>A0AAP2DXW5_9BACT</name>
<sequence>MSTDETPPHKRRTFLKNVATIAGISMIAPLANSASTFNHENAIEQNPENNKQKNESNPMKHVKKDVPFITYTPVVIPVPGRQVDLEMKISAPATGNNLPILVFSHGHGPSTFLSSLKGYNPLIEFYAAQGFVVIQPTHQNSKTLNLNLNGPEGPLFWKSRAQDMHFIVDHLDHIAAAVPGLSSRIDKTRIAAMGHSMGGHTLCMLSGMTVTDPLSGEKVHLPEPRFKARVILAAPGKGSDLAAFASEHYPVLKNNDLATMTLPALVVAGDKDKNPNFSDRDDWRADPYTFSKGPKCMFTIFGAEHMLGGISGYDVAETSDENPERVAFVRESILAYLRSTLYSNDSSWEDLKKEVNGGTKGRIDCK</sequence>
<dbReference type="InterPro" id="IPR006311">
    <property type="entry name" value="TAT_signal"/>
</dbReference>